<dbReference type="EMBL" id="MDYN01000067">
    <property type="protein sequence ID" value="OQD79002.1"/>
    <property type="molecule type" value="Genomic_DNA"/>
</dbReference>
<dbReference type="Pfam" id="PF12311">
    <property type="entry name" value="DUF3632"/>
    <property type="match status" value="1"/>
</dbReference>
<dbReference type="InterPro" id="IPR022085">
    <property type="entry name" value="OpdG"/>
</dbReference>
<organism evidence="1 2">
    <name type="scientific">Penicillium antarcticum</name>
    <dbReference type="NCBI Taxonomy" id="416450"/>
    <lineage>
        <taxon>Eukaryota</taxon>
        <taxon>Fungi</taxon>
        <taxon>Dikarya</taxon>
        <taxon>Ascomycota</taxon>
        <taxon>Pezizomycotina</taxon>
        <taxon>Eurotiomycetes</taxon>
        <taxon>Eurotiomycetidae</taxon>
        <taxon>Eurotiales</taxon>
        <taxon>Aspergillaceae</taxon>
        <taxon>Penicillium</taxon>
    </lineage>
</organism>
<dbReference type="PANTHER" id="PTHR38797">
    <property type="entry name" value="NUCLEAR PORE COMPLEX PROTEIN NUP85-RELATED"/>
    <property type="match status" value="1"/>
</dbReference>
<dbReference type="Proteomes" id="UP000191672">
    <property type="component" value="Unassembled WGS sequence"/>
</dbReference>
<gene>
    <name evidence="1" type="ORF">PENANT_c067G00832</name>
</gene>
<evidence type="ECO:0000313" key="1">
    <source>
        <dbReference type="EMBL" id="OQD79002.1"/>
    </source>
</evidence>
<comment type="caution">
    <text evidence="1">The sequence shown here is derived from an EMBL/GenBank/DDBJ whole genome shotgun (WGS) entry which is preliminary data.</text>
</comment>
<reference evidence="2" key="1">
    <citation type="journal article" date="2017" name="Nat. Microbiol.">
        <title>Global analysis of biosynthetic gene clusters reveals vast potential of secondary metabolite production in Penicillium species.</title>
        <authorList>
            <person name="Nielsen J.C."/>
            <person name="Grijseels S."/>
            <person name="Prigent S."/>
            <person name="Ji B."/>
            <person name="Dainat J."/>
            <person name="Nielsen K.F."/>
            <person name="Frisvad J.C."/>
            <person name="Workman M."/>
            <person name="Nielsen J."/>
        </authorList>
    </citation>
    <scope>NUCLEOTIDE SEQUENCE [LARGE SCALE GENOMIC DNA]</scope>
    <source>
        <strain evidence="2">IBT 31811</strain>
    </source>
</reference>
<proteinExistence type="predicted"/>
<dbReference type="PANTHER" id="PTHR38797:SF4">
    <property type="entry name" value="NUCLEAR PORE COMPLEX PROTEIN NUP85"/>
    <property type="match status" value="1"/>
</dbReference>
<dbReference type="STRING" id="416450.A0A1V6PQM6"/>
<accession>A0A1V6PQM6</accession>
<evidence type="ECO:0000313" key="2">
    <source>
        <dbReference type="Proteomes" id="UP000191672"/>
    </source>
</evidence>
<dbReference type="InterPro" id="IPR053204">
    <property type="entry name" value="Oxopyrrolidines_Biosynth-assoc"/>
</dbReference>
<sequence>MTTILDVPGSSPPNPFTTPIQALLTTNLSSAPVPALDETAVHLVTSITASPDPAHALWTLWDAFFTAVVTSSTSHDPHLALLDALRAQPPTQPNNVPSRSDAERRLRSYTGVDGKLQWQTLPRFGAQWRDVHDILEAWRDWDGVRESSVKDNSTASTLINSGDKYFLRFCGFSAALLKATKGKSEVHPIWVFYACRDVLESQGPQSGQPKAHRITPEQMWALDVRVAAIWMRDGGRALWEADHEELRHHWAAALDDKTELWPREDGLTRERWRLWGDRLRALSTEKGILGEETGALVTEAAEAVDSIMEESTA</sequence>
<name>A0A1V6PQM6_9EURO</name>
<keyword evidence="2" id="KW-1185">Reference proteome</keyword>
<protein>
    <submittedName>
        <fullName evidence="1">Uncharacterized protein</fullName>
    </submittedName>
</protein>
<dbReference type="AlphaFoldDB" id="A0A1V6PQM6"/>
<dbReference type="OrthoDB" id="4587349at2759"/>